<dbReference type="PANTHER" id="PTHR33295">
    <property type="entry name" value="ATPASE"/>
    <property type="match status" value="1"/>
</dbReference>
<dbReference type="STRING" id="119641.SAMN05421842_104174"/>
<dbReference type="InterPro" id="IPR041682">
    <property type="entry name" value="AAA_14"/>
</dbReference>
<dbReference type="InterPro" id="IPR027417">
    <property type="entry name" value="P-loop_NTPase"/>
</dbReference>
<accession>A0A1I1JTZ8</accession>
<dbReference type="Gene3D" id="3.40.50.300">
    <property type="entry name" value="P-loop containing nucleotide triphosphate hydrolases"/>
    <property type="match status" value="1"/>
</dbReference>
<dbReference type="Proteomes" id="UP000199263">
    <property type="component" value="Unassembled WGS sequence"/>
</dbReference>
<feature type="domain" description="AAA" evidence="1">
    <location>
        <begin position="25"/>
        <end position="171"/>
    </location>
</feature>
<name>A0A1I1JTZ8_9CLOT</name>
<organism evidence="2 3">
    <name type="scientific">Clostridium uliginosum</name>
    <dbReference type="NCBI Taxonomy" id="119641"/>
    <lineage>
        <taxon>Bacteria</taxon>
        <taxon>Bacillati</taxon>
        <taxon>Bacillota</taxon>
        <taxon>Clostridia</taxon>
        <taxon>Eubacteriales</taxon>
        <taxon>Clostridiaceae</taxon>
        <taxon>Clostridium</taxon>
    </lineage>
</organism>
<dbReference type="OrthoDB" id="9801806at2"/>
<gene>
    <name evidence="2" type="ORF">SAMN05421842_104174</name>
</gene>
<evidence type="ECO:0000313" key="3">
    <source>
        <dbReference type="Proteomes" id="UP000199263"/>
    </source>
</evidence>
<proteinExistence type="predicted"/>
<protein>
    <recommendedName>
        <fullName evidence="1">AAA domain-containing protein</fullName>
    </recommendedName>
</protein>
<dbReference type="SUPFAM" id="SSF52540">
    <property type="entry name" value="P-loop containing nucleoside triphosphate hydrolases"/>
    <property type="match status" value="1"/>
</dbReference>
<evidence type="ECO:0000259" key="1">
    <source>
        <dbReference type="Pfam" id="PF13173"/>
    </source>
</evidence>
<dbReference type="EMBL" id="FOMG01000004">
    <property type="protein sequence ID" value="SFC52127.1"/>
    <property type="molecule type" value="Genomic_DNA"/>
</dbReference>
<reference evidence="2 3" key="1">
    <citation type="submission" date="2016-10" db="EMBL/GenBank/DDBJ databases">
        <authorList>
            <person name="de Groot N.N."/>
        </authorList>
    </citation>
    <scope>NUCLEOTIDE SEQUENCE [LARGE SCALE GENOMIC DNA]</scope>
    <source>
        <strain evidence="2 3">DSM 12992</strain>
    </source>
</reference>
<dbReference type="PANTHER" id="PTHR33295:SF7">
    <property type="entry name" value="ATPASE"/>
    <property type="match status" value="1"/>
</dbReference>
<keyword evidence="3" id="KW-1185">Reference proteome</keyword>
<dbReference type="RefSeq" id="WP_090089273.1">
    <property type="nucleotide sequence ID" value="NZ_FOMG01000004.1"/>
</dbReference>
<evidence type="ECO:0000313" key="2">
    <source>
        <dbReference type="EMBL" id="SFC52127.1"/>
    </source>
</evidence>
<sequence>MEGKTIDLKRDAYSKLIDWKNMHNKKVLLVEGARQVGKTYLVKKFAIENYNYVIYINLLEESGEDLLTIYDEIKEERLSGKLDREHTNSLKEMFKRFSKDFKDDSKCIIIIDEIQESYKIYNMIRQFAREFNTHFIMTGSYLGRVVMQKEFWSPMGDVDFLEIKPLSFTEFINALNMTELYESLDLYGKSNKEDYEFIYNKYKDYCVVGGYPEIVCQYLKTGIKDLNNIFEKLQRVFCEESSRYFDGDILTARMFEDCINAIMQVLTSNKKGFKESSYTEELQKIITKQYSSNITKENCNRALQWFYTSKFVKDCDKLIDFDFTNIKKRQRYFLSDIGMSNYVMNKANILMSESNGVLNETFVYHCLVDKIPTVPMFAIYGDGELDFVYRNRQNGNIYGVKVKAGKNSGKTITKSLTNGKINFAIYLKGLTEGGIANRTYTIPIFLFPRFNFEEILLPQ</sequence>
<dbReference type="AlphaFoldDB" id="A0A1I1JTZ8"/>
<dbReference type="Pfam" id="PF13173">
    <property type="entry name" value="AAA_14"/>
    <property type="match status" value="1"/>
</dbReference>